<dbReference type="Pfam" id="PF08492">
    <property type="entry name" value="SRP72"/>
    <property type="match status" value="1"/>
</dbReference>
<feature type="non-terminal residue" evidence="8">
    <location>
        <position position="185"/>
    </location>
</feature>
<evidence type="ECO:0000259" key="7">
    <source>
        <dbReference type="Pfam" id="PF08492"/>
    </source>
</evidence>
<organism evidence="8 9">
    <name type="scientific">Polarella glacialis</name>
    <name type="common">Dinoflagellate</name>
    <dbReference type="NCBI Taxonomy" id="89957"/>
    <lineage>
        <taxon>Eukaryota</taxon>
        <taxon>Sar</taxon>
        <taxon>Alveolata</taxon>
        <taxon>Dinophyceae</taxon>
        <taxon>Suessiales</taxon>
        <taxon>Suessiaceae</taxon>
        <taxon>Polarella</taxon>
    </lineage>
</organism>
<dbReference type="PANTHER" id="PTHR14094:SF9">
    <property type="entry name" value="SIGNAL RECOGNITION PARTICLE SUBUNIT SRP72"/>
    <property type="match status" value="1"/>
</dbReference>
<evidence type="ECO:0000313" key="9">
    <source>
        <dbReference type="Proteomes" id="UP000626109"/>
    </source>
</evidence>
<name>A0A813JSS3_POLGL</name>
<dbReference type="Proteomes" id="UP000626109">
    <property type="component" value="Unassembled WGS sequence"/>
</dbReference>
<comment type="subcellular location">
    <subcellularLocation>
        <location evidence="2">Cytoplasm</location>
    </subcellularLocation>
    <subcellularLocation>
        <location evidence="1">Endoplasmic reticulum</location>
    </subcellularLocation>
</comment>
<feature type="domain" description="Signal recognition particle SRP72 subunit RNA-binding" evidence="7">
    <location>
        <begin position="72"/>
        <end position="129"/>
    </location>
</feature>
<dbReference type="GO" id="GO:0043022">
    <property type="term" value="F:ribosome binding"/>
    <property type="evidence" value="ECO:0007669"/>
    <property type="project" value="TreeGrafter"/>
</dbReference>
<reference evidence="8" key="1">
    <citation type="submission" date="2021-02" db="EMBL/GenBank/DDBJ databases">
        <authorList>
            <person name="Dougan E. K."/>
            <person name="Rhodes N."/>
            <person name="Thang M."/>
            <person name="Chan C."/>
        </authorList>
    </citation>
    <scope>NUCLEOTIDE SEQUENCE</scope>
</reference>
<keyword evidence="4" id="KW-0256">Endoplasmic reticulum</keyword>
<dbReference type="InterPro" id="IPR013699">
    <property type="entry name" value="Signal_recog_part_SRP72_RNA-bd"/>
</dbReference>
<dbReference type="GO" id="GO:0005786">
    <property type="term" value="C:signal recognition particle, endoplasmic reticulum targeting"/>
    <property type="evidence" value="ECO:0007669"/>
    <property type="project" value="TreeGrafter"/>
</dbReference>
<dbReference type="PANTHER" id="PTHR14094">
    <property type="entry name" value="SIGNAL RECOGNITION PARTICLE 72"/>
    <property type="match status" value="1"/>
</dbReference>
<feature type="compositionally biased region" description="Basic residues" evidence="6">
    <location>
        <begin position="89"/>
        <end position="99"/>
    </location>
</feature>
<feature type="compositionally biased region" description="Basic and acidic residues" evidence="6">
    <location>
        <begin position="114"/>
        <end position="128"/>
    </location>
</feature>
<evidence type="ECO:0000256" key="2">
    <source>
        <dbReference type="ARBA" id="ARBA00004496"/>
    </source>
</evidence>
<dbReference type="GO" id="GO:0005783">
    <property type="term" value="C:endoplasmic reticulum"/>
    <property type="evidence" value="ECO:0007669"/>
    <property type="project" value="UniProtKB-SubCell"/>
</dbReference>
<sequence>VFKLYLEKIDGSDTEALCGLVQALASSDAERATEYASRLQVPSFEHLDPEELEASPIPKIGATLAMKKREKDQENVEAAVGSENPAQAKAKRIRKRKPLYPKNFDPENPGPPPDPERWLPKRERTEFKKKMRKRDKNLLRGPQGAMVVDESALGRKQGPSTAQVEVTSDKLRAPKAQARKPKGKK</sequence>
<dbReference type="GO" id="GO:0006614">
    <property type="term" value="P:SRP-dependent cotranslational protein targeting to membrane"/>
    <property type="evidence" value="ECO:0007669"/>
    <property type="project" value="InterPro"/>
</dbReference>
<evidence type="ECO:0000256" key="6">
    <source>
        <dbReference type="SAM" id="MobiDB-lite"/>
    </source>
</evidence>
<dbReference type="EMBL" id="CAJNNW010026463">
    <property type="protein sequence ID" value="CAE8685589.1"/>
    <property type="molecule type" value="Genomic_DNA"/>
</dbReference>
<evidence type="ECO:0000256" key="5">
    <source>
        <dbReference type="ARBA" id="ARBA00023274"/>
    </source>
</evidence>
<evidence type="ECO:0000256" key="3">
    <source>
        <dbReference type="ARBA" id="ARBA00022490"/>
    </source>
</evidence>
<evidence type="ECO:0000313" key="8">
    <source>
        <dbReference type="EMBL" id="CAE8685589.1"/>
    </source>
</evidence>
<comment type="caution">
    <text evidence="8">The sequence shown here is derived from an EMBL/GenBank/DDBJ whole genome shotgun (WGS) entry which is preliminary data.</text>
</comment>
<dbReference type="AlphaFoldDB" id="A0A813JSS3"/>
<accession>A0A813JSS3</accession>
<dbReference type="InterPro" id="IPR026270">
    <property type="entry name" value="SRP72"/>
</dbReference>
<protein>
    <recommendedName>
        <fullName evidence="7">Signal recognition particle SRP72 subunit RNA-binding domain-containing protein</fullName>
    </recommendedName>
</protein>
<evidence type="ECO:0000256" key="1">
    <source>
        <dbReference type="ARBA" id="ARBA00004240"/>
    </source>
</evidence>
<keyword evidence="3" id="KW-0963">Cytoplasm</keyword>
<proteinExistence type="predicted"/>
<dbReference type="GO" id="GO:0008312">
    <property type="term" value="F:7S RNA binding"/>
    <property type="evidence" value="ECO:0007669"/>
    <property type="project" value="InterPro"/>
</dbReference>
<feature type="region of interest" description="Disordered" evidence="6">
    <location>
        <begin position="70"/>
        <end position="185"/>
    </location>
</feature>
<evidence type="ECO:0000256" key="4">
    <source>
        <dbReference type="ARBA" id="ARBA00022824"/>
    </source>
</evidence>
<gene>
    <name evidence="8" type="ORF">PGLA2088_LOCUS24543</name>
</gene>
<keyword evidence="5" id="KW-0687">Ribonucleoprotein</keyword>